<evidence type="ECO:0000313" key="3">
    <source>
        <dbReference type="EMBL" id="CAA0106473.1"/>
    </source>
</evidence>
<name>A0A5S9PQI0_9HYPH</name>
<dbReference type="PANTHER" id="PTHR43364">
    <property type="entry name" value="NADH-SPECIFIC METHYLGLYOXAL REDUCTASE-RELATED"/>
    <property type="match status" value="1"/>
</dbReference>
<dbReference type="Proteomes" id="UP000433050">
    <property type="component" value="Unassembled WGS sequence"/>
</dbReference>
<keyword evidence="1 3" id="KW-0560">Oxidoreductase</keyword>
<evidence type="ECO:0000313" key="4">
    <source>
        <dbReference type="Proteomes" id="UP000433050"/>
    </source>
</evidence>
<gene>
    <name evidence="3" type="primary">yhdN</name>
    <name evidence="3" type="ORF">STARVERO_03338</name>
</gene>
<organism evidence="3 4">
    <name type="scientific">Starkeya nomas</name>
    <dbReference type="NCBI Taxonomy" id="2666134"/>
    <lineage>
        <taxon>Bacteria</taxon>
        <taxon>Pseudomonadati</taxon>
        <taxon>Pseudomonadota</taxon>
        <taxon>Alphaproteobacteria</taxon>
        <taxon>Hyphomicrobiales</taxon>
        <taxon>Xanthobacteraceae</taxon>
        <taxon>Starkeya</taxon>
    </lineage>
</organism>
<evidence type="ECO:0000259" key="2">
    <source>
        <dbReference type="Pfam" id="PF00248"/>
    </source>
</evidence>
<dbReference type="InterPro" id="IPR023210">
    <property type="entry name" value="NADP_OxRdtase_dom"/>
</dbReference>
<dbReference type="RefSeq" id="WP_244616794.1">
    <property type="nucleotide sequence ID" value="NZ_CACSAS010000001.1"/>
</dbReference>
<sequence>MKLLDTEIAPLGMGCWPIGGPMFSGAEPLGYTNADDGESIRAIHAALSAGIALFDTAAVYGAGHAERLLARALKGRPEALVATKIGIAIDEEKRQLLGEETDPRAVLPAIDRCLARLERDRIDVLFLHLNDLSVPQVEPLFEAMERAWGMGKVCAYGWSTDLSASVRAVADRPGFMAVQHAMNIFIDAPGMQATVQEKGLHAFIRSPLGMGLLTGKYDAASVMPAGDIRATANTVTGYFRNARPNPLFLAQLDAVRDLLTSGGRTPAQGALAWLWAKSDRNVPIPGARTVAQIEGLAGALAFGPLPADVMAEIERVLARQPEEERPR</sequence>
<dbReference type="InterPro" id="IPR036812">
    <property type="entry name" value="NAD(P)_OxRdtase_dom_sf"/>
</dbReference>
<feature type="domain" description="NADP-dependent oxidoreductase" evidence="2">
    <location>
        <begin position="12"/>
        <end position="316"/>
    </location>
</feature>
<dbReference type="InterPro" id="IPR050523">
    <property type="entry name" value="AKR_Detox_Biosynth"/>
</dbReference>
<proteinExistence type="predicted"/>
<dbReference type="Gene3D" id="3.20.20.100">
    <property type="entry name" value="NADP-dependent oxidoreductase domain"/>
    <property type="match status" value="1"/>
</dbReference>
<evidence type="ECO:0000256" key="1">
    <source>
        <dbReference type="ARBA" id="ARBA00023002"/>
    </source>
</evidence>
<dbReference type="EMBL" id="CACSAS010000001">
    <property type="protein sequence ID" value="CAA0106473.1"/>
    <property type="molecule type" value="Genomic_DNA"/>
</dbReference>
<dbReference type="CDD" id="cd19086">
    <property type="entry name" value="AKR_AKR11C1"/>
    <property type="match status" value="1"/>
</dbReference>
<keyword evidence="4" id="KW-1185">Reference proteome</keyword>
<dbReference type="GO" id="GO:0005829">
    <property type="term" value="C:cytosol"/>
    <property type="evidence" value="ECO:0007669"/>
    <property type="project" value="TreeGrafter"/>
</dbReference>
<dbReference type="AlphaFoldDB" id="A0A5S9PQI0"/>
<protein>
    <submittedName>
        <fullName evidence="3">Aldo-keto reductase YhdN</fullName>
        <ecNumber evidence="3">1.1.1.-</ecNumber>
    </submittedName>
</protein>
<accession>A0A5S9PQI0</accession>
<reference evidence="3 4" key="1">
    <citation type="submission" date="2019-12" db="EMBL/GenBank/DDBJ databases">
        <authorList>
            <person name="Reyes-Prieto M."/>
        </authorList>
    </citation>
    <scope>NUCLEOTIDE SEQUENCE [LARGE SCALE GENOMIC DNA]</scope>
    <source>
        <strain evidence="3">HF14-78462</strain>
    </source>
</reference>
<dbReference type="Pfam" id="PF00248">
    <property type="entry name" value="Aldo_ket_red"/>
    <property type="match status" value="1"/>
</dbReference>
<dbReference type="EC" id="1.1.1.-" evidence="3"/>
<dbReference type="PANTHER" id="PTHR43364:SF4">
    <property type="entry name" value="NAD(P)-LINKED OXIDOREDUCTASE SUPERFAMILY PROTEIN"/>
    <property type="match status" value="1"/>
</dbReference>
<dbReference type="GO" id="GO:0016491">
    <property type="term" value="F:oxidoreductase activity"/>
    <property type="evidence" value="ECO:0007669"/>
    <property type="project" value="UniProtKB-KW"/>
</dbReference>
<dbReference type="SUPFAM" id="SSF51430">
    <property type="entry name" value="NAD(P)-linked oxidoreductase"/>
    <property type="match status" value="1"/>
</dbReference>